<dbReference type="PANTHER" id="PTHR30195:SF15">
    <property type="entry name" value="TYPE I RESTRICTION ENZYME HINDI ENDONUCLEASE SUBUNIT"/>
    <property type="match status" value="1"/>
</dbReference>
<proteinExistence type="predicted"/>
<sequence length="78" mass="8856">LIQTISRVNRKFEGKENGLVVDYIGIKKQMNLALSQYTAGQDQNLEDIKQSVIIVKDHLSLLDGLFHKFDSTPYFNGT</sequence>
<feature type="non-terminal residue" evidence="2">
    <location>
        <position position="1"/>
    </location>
</feature>
<dbReference type="InterPro" id="IPR051268">
    <property type="entry name" value="Type-I_R_enzyme_R_subunit"/>
</dbReference>
<dbReference type="AlphaFoldDB" id="A0A7Y0X688"/>
<name>A0A7Y0X688_VIBPH</name>
<evidence type="ECO:0008006" key="4">
    <source>
        <dbReference type="Google" id="ProtNLM"/>
    </source>
</evidence>
<comment type="caution">
    <text evidence="2">The sequence shown here is derived from an EMBL/GenBank/DDBJ whole genome shotgun (WGS) entry which is preliminary data.</text>
</comment>
<dbReference type="PANTHER" id="PTHR30195">
    <property type="entry name" value="TYPE I SITE-SPECIFIC DEOXYRIBONUCLEASE PROTEIN SUBUNIT M AND R"/>
    <property type="match status" value="1"/>
</dbReference>
<organism evidence="2 3">
    <name type="scientific">Vibrio parahaemolyticus</name>
    <dbReference type="NCBI Taxonomy" id="670"/>
    <lineage>
        <taxon>Bacteria</taxon>
        <taxon>Pseudomonadati</taxon>
        <taxon>Pseudomonadota</taxon>
        <taxon>Gammaproteobacteria</taxon>
        <taxon>Vibrionales</taxon>
        <taxon>Vibrionaceae</taxon>
        <taxon>Vibrio</taxon>
    </lineage>
</organism>
<evidence type="ECO:0000313" key="3">
    <source>
        <dbReference type="Proteomes" id="UP000555836"/>
    </source>
</evidence>
<dbReference type="Gene3D" id="3.40.50.300">
    <property type="entry name" value="P-loop containing nucleotide triphosphate hydrolases"/>
    <property type="match status" value="1"/>
</dbReference>
<evidence type="ECO:0000313" key="2">
    <source>
        <dbReference type="EMBL" id="NMU26750.1"/>
    </source>
</evidence>
<keyword evidence="1" id="KW-0680">Restriction system</keyword>
<evidence type="ECO:0000256" key="1">
    <source>
        <dbReference type="ARBA" id="ARBA00022747"/>
    </source>
</evidence>
<dbReference type="GO" id="GO:0009307">
    <property type="term" value="P:DNA restriction-modification system"/>
    <property type="evidence" value="ECO:0007669"/>
    <property type="project" value="UniProtKB-KW"/>
</dbReference>
<feature type="non-terminal residue" evidence="2">
    <location>
        <position position="78"/>
    </location>
</feature>
<dbReference type="InterPro" id="IPR027417">
    <property type="entry name" value="P-loop_NTPase"/>
</dbReference>
<gene>
    <name evidence="2" type="ORF">HKB21_14090</name>
</gene>
<protein>
    <recommendedName>
        <fullName evidence="4">Type I restriction endonuclease subunit R</fullName>
    </recommendedName>
</protein>
<accession>A0A7Y0X688</accession>
<reference evidence="2 3" key="1">
    <citation type="submission" date="2020-04" db="EMBL/GenBank/DDBJ databases">
        <title>Whole-genome sequencing of Vibrio spp. from China reveals different genetic environments of blaCTX-M-14 among diverse lineages.</title>
        <authorList>
            <person name="Zheng Z."/>
            <person name="Ye L."/>
            <person name="Chen S."/>
        </authorList>
    </citation>
    <scope>NUCLEOTIDE SEQUENCE [LARGE SCALE GENOMIC DNA]</scope>
    <source>
        <strain evidence="2 3">Vb0574</strain>
    </source>
</reference>
<dbReference type="Proteomes" id="UP000555836">
    <property type="component" value="Unassembled WGS sequence"/>
</dbReference>
<dbReference type="EMBL" id="JABCLD010001440">
    <property type="protein sequence ID" value="NMU26750.1"/>
    <property type="molecule type" value="Genomic_DNA"/>
</dbReference>